<proteinExistence type="predicted"/>
<dbReference type="Pfam" id="PF12572">
    <property type="entry name" value="DUF3752"/>
    <property type="match status" value="1"/>
</dbReference>
<comment type="caution">
    <text evidence="3">The sequence shown here is derived from an EMBL/GenBank/DDBJ whole genome shotgun (WGS) entry which is preliminary data.</text>
</comment>
<feature type="compositionally biased region" description="Acidic residues" evidence="1">
    <location>
        <begin position="77"/>
        <end position="88"/>
    </location>
</feature>
<organism evidence="3 4">
    <name type="scientific">Recurvomyces mirabilis</name>
    <dbReference type="NCBI Taxonomy" id="574656"/>
    <lineage>
        <taxon>Eukaryota</taxon>
        <taxon>Fungi</taxon>
        <taxon>Dikarya</taxon>
        <taxon>Ascomycota</taxon>
        <taxon>Pezizomycotina</taxon>
        <taxon>Dothideomycetes</taxon>
        <taxon>Dothideomycetidae</taxon>
        <taxon>Mycosphaerellales</taxon>
        <taxon>Teratosphaeriaceae</taxon>
        <taxon>Recurvomyces</taxon>
    </lineage>
</organism>
<feature type="compositionally biased region" description="Polar residues" evidence="1">
    <location>
        <begin position="114"/>
        <end position="125"/>
    </location>
</feature>
<feature type="compositionally biased region" description="Polar residues" evidence="1">
    <location>
        <begin position="35"/>
        <end position="44"/>
    </location>
</feature>
<feature type="compositionally biased region" description="Basic and acidic residues" evidence="1">
    <location>
        <begin position="256"/>
        <end position="268"/>
    </location>
</feature>
<feature type="compositionally biased region" description="Basic and acidic residues" evidence="1">
    <location>
        <begin position="104"/>
        <end position="113"/>
    </location>
</feature>
<evidence type="ECO:0000256" key="1">
    <source>
        <dbReference type="SAM" id="MobiDB-lite"/>
    </source>
</evidence>
<accession>A0AAE0WF46</accession>
<dbReference type="PANTHER" id="PTHR46370">
    <property type="entry name" value="GPALPP MOTIFS-CONTAINING PROTEIN 1"/>
    <property type="match status" value="1"/>
</dbReference>
<dbReference type="InterPro" id="IPR022226">
    <property type="entry name" value="DUF3752"/>
</dbReference>
<gene>
    <name evidence="3" type="ORF">LTR78_010289</name>
</gene>
<feature type="domain" description="DUF3752" evidence="2">
    <location>
        <begin position="135"/>
        <end position="293"/>
    </location>
</feature>
<evidence type="ECO:0000259" key="2">
    <source>
        <dbReference type="Pfam" id="PF12572"/>
    </source>
</evidence>
<dbReference type="InterPro" id="IPR046331">
    <property type="entry name" value="GPAM1-like"/>
</dbReference>
<dbReference type="Proteomes" id="UP001274830">
    <property type="component" value="Unassembled WGS sequence"/>
</dbReference>
<feature type="compositionally biased region" description="Basic and acidic residues" evidence="1">
    <location>
        <begin position="215"/>
        <end position="232"/>
    </location>
</feature>
<feature type="region of interest" description="Disordered" evidence="1">
    <location>
        <begin position="1"/>
        <end position="279"/>
    </location>
</feature>
<evidence type="ECO:0000313" key="3">
    <source>
        <dbReference type="EMBL" id="KAK3669831.1"/>
    </source>
</evidence>
<protein>
    <recommendedName>
        <fullName evidence="2">DUF3752 domain-containing protein</fullName>
    </recommendedName>
</protein>
<dbReference type="AlphaFoldDB" id="A0AAE0WF46"/>
<sequence>MSALGPDLPPHLLAKRKRKQEATTEDKPATASGARPSSDNNNQDGGEKRRKVIGPAMPPAPLNEIPDAPPPTTFNDVDGEEEDDDDEFGPALPSPNATTTTSSHRKDPTKSDDTTSSNPQEFSKQPQRDAWMTMPPTQDDLAARMDPSKPRARGFNTGKGAKGPNSAMGTEDGSSAWNETPEQKRKRLRDEMMGVVATSTSSGSGSGSQAIPAAERSKRATDLDEEAREHIAKSRGPSLMSRHEATKGPSAELEDDPSKRSFDREKDMGAGMRIDGTKRKQLLNQASGFSSKFAGGNYL</sequence>
<keyword evidence="4" id="KW-1185">Reference proteome</keyword>
<dbReference type="PANTHER" id="PTHR46370:SF1">
    <property type="entry name" value="GPALPP MOTIFS-CONTAINING PROTEIN 1"/>
    <property type="match status" value="1"/>
</dbReference>
<reference evidence="3" key="1">
    <citation type="submission" date="2023-07" db="EMBL/GenBank/DDBJ databases">
        <title>Black Yeasts Isolated from many extreme environments.</title>
        <authorList>
            <person name="Coleine C."/>
            <person name="Stajich J.E."/>
            <person name="Selbmann L."/>
        </authorList>
    </citation>
    <scope>NUCLEOTIDE SEQUENCE</scope>
    <source>
        <strain evidence="3">CCFEE 5485</strain>
    </source>
</reference>
<feature type="compositionally biased region" description="Pro residues" evidence="1">
    <location>
        <begin position="56"/>
        <end position="72"/>
    </location>
</feature>
<dbReference type="EMBL" id="JAUTXT010000070">
    <property type="protein sequence ID" value="KAK3669831.1"/>
    <property type="molecule type" value="Genomic_DNA"/>
</dbReference>
<evidence type="ECO:0000313" key="4">
    <source>
        <dbReference type="Proteomes" id="UP001274830"/>
    </source>
</evidence>
<name>A0AAE0WF46_9PEZI</name>